<keyword evidence="5 6" id="KW-0378">Hydrolase</keyword>
<dbReference type="EMBL" id="BMZH01000003">
    <property type="protein sequence ID" value="GHA89654.1"/>
    <property type="molecule type" value="Genomic_DNA"/>
</dbReference>
<feature type="chain" id="PRO_5035340580" description="Dipeptidyl-peptidase" evidence="6">
    <location>
        <begin position="29"/>
        <end position="732"/>
    </location>
</feature>
<dbReference type="GO" id="GO:0043171">
    <property type="term" value="P:peptide catabolic process"/>
    <property type="evidence" value="ECO:0007669"/>
    <property type="project" value="UniProtKB-UniRule"/>
</dbReference>
<evidence type="ECO:0000313" key="7">
    <source>
        <dbReference type="EMBL" id="GHA89654.1"/>
    </source>
</evidence>
<dbReference type="PANTHER" id="PTHR38469:SF1">
    <property type="entry name" value="PERIPLASMIC PEPTIDASE SUBFAMILY S1B"/>
    <property type="match status" value="1"/>
</dbReference>
<dbReference type="GO" id="GO:0070009">
    <property type="term" value="F:serine-type aminopeptidase activity"/>
    <property type="evidence" value="ECO:0007669"/>
    <property type="project" value="UniProtKB-UniRule"/>
</dbReference>
<dbReference type="GO" id="GO:0006508">
    <property type="term" value="P:proteolysis"/>
    <property type="evidence" value="ECO:0007669"/>
    <property type="project" value="UniProtKB-KW"/>
</dbReference>
<evidence type="ECO:0000256" key="3">
    <source>
        <dbReference type="ARBA" id="ARBA00022670"/>
    </source>
</evidence>
<feature type="signal peptide" evidence="6">
    <location>
        <begin position="1"/>
        <end position="28"/>
    </location>
</feature>
<evidence type="ECO:0000256" key="6">
    <source>
        <dbReference type="RuleBase" id="RU366067"/>
    </source>
</evidence>
<protein>
    <recommendedName>
        <fullName evidence="6">Dipeptidyl-peptidase</fullName>
        <ecNumber evidence="6">3.4.14.-</ecNumber>
    </recommendedName>
</protein>
<name>A0A8J3CRB8_9PROT</name>
<comment type="caution">
    <text evidence="7">The sequence shown here is derived from an EMBL/GenBank/DDBJ whole genome shotgun (WGS) entry which is preliminary data.</text>
</comment>
<dbReference type="Proteomes" id="UP000634004">
    <property type="component" value="Unassembled WGS sequence"/>
</dbReference>
<dbReference type="InterPro" id="IPR009003">
    <property type="entry name" value="Peptidase_S1_PA"/>
</dbReference>
<dbReference type="AlphaFoldDB" id="A0A8J3CRB8"/>
<proteinExistence type="inferred from homology"/>
<evidence type="ECO:0000256" key="5">
    <source>
        <dbReference type="ARBA" id="ARBA00022801"/>
    </source>
</evidence>
<dbReference type="PANTHER" id="PTHR38469">
    <property type="entry name" value="PERIPLASMIC PEPTIDASE SUBFAMILY S1B"/>
    <property type="match status" value="1"/>
</dbReference>
<evidence type="ECO:0000313" key="8">
    <source>
        <dbReference type="Proteomes" id="UP000634004"/>
    </source>
</evidence>
<dbReference type="EC" id="3.4.14.-" evidence="6"/>
<sequence length="732" mass="80671">MRQSLKATHLLASSLLALGLAYSLPATAVEGMFTPDQLPEIAKDLRKKGLKMKPEQISDLTGFPMGAVVSLGGCSASFVSPQGLVVTNHHCAYGSIQYNSTEENNYLEEGFLAANFEAELPAAPGSRVYVTVDVDDVTADITGGLSDTLVGESRYAAIDSARKSIVAECEEDEGHRCNVASFYGGLQYKLIKSLEIKDVRLVYAPAGPIGKFGGDIDNWMWPRHTGDFSFYRAYVSPDGESADYSEDNVPFTPAHTLKVSAAGLDDGDFVMVAGYPGRTSRYTRLAEVENTFSWRYPTDETRMRNWIAAIEGASEPGSDARIKYESRLAGINNYMKNLGGQMEGARRVGLVERRAEREAALNAWIAAEAPDAGYAEALVALDALSAERAQEQRSSYWYNNATRPQLLGVAQRLYRLSHEQLKDNVDRESGYQDRDMGRMKQSMTAMDRRYDAAVDKAEWMMFLRGYLAQPKSGRVAELDMAMGLTDDMSDAALSATLDRYYASTVLGNLDTRLSLMDATPDELKASADPFMRLAVALYDYVRQQEAASKDRAGRLAMLQPKYMEAIIAWQKDQGFTAYPDANSTLRVTYGNVMGGSPRDGMRYDPFTTLEGITAKETGEDPFNSPQSQLDLIATQDYGRYALDSIGSVPVNFLTDLDSTGGNSGSATLNARGELVGLLFDGTIESVNSDWDFDPRTVRSIHVDSRYMLWVMEKVDNADRLLEEMDIVNARGR</sequence>
<reference evidence="7" key="2">
    <citation type="submission" date="2020-09" db="EMBL/GenBank/DDBJ databases">
        <authorList>
            <person name="Sun Q."/>
            <person name="Kim S."/>
        </authorList>
    </citation>
    <scope>NUCLEOTIDE SEQUENCE</scope>
    <source>
        <strain evidence="7">KCTC 32513</strain>
    </source>
</reference>
<keyword evidence="3 6" id="KW-0645">Protease</keyword>
<dbReference type="GO" id="GO:0008239">
    <property type="term" value="F:dipeptidyl-peptidase activity"/>
    <property type="evidence" value="ECO:0007669"/>
    <property type="project" value="UniProtKB-UniRule"/>
</dbReference>
<accession>A0A8J3CRB8</accession>
<gene>
    <name evidence="7" type="ORF">GCM10009069_11010</name>
</gene>
<keyword evidence="6" id="KW-0720">Serine protease</keyword>
<dbReference type="Pfam" id="PF10459">
    <property type="entry name" value="Peptidase_S46"/>
    <property type="match status" value="1"/>
</dbReference>
<dbReference type="RefSeq" id="WP_189496240.1">
    <property type="nucleotide sequence ID" value="NZ_BMZH01000003.1"/>
</dbReference>
<keyword evidence="2 6" id="KW-0031">Aminopeptidase</keyword>
<keyword evidence="4 6" id="KW-0732">Signal</keyword>
<evidence type="ECO:0000256" key="1">
    <source>
        <dbReference type="ARBA" id="ARBA00010491"/>
    </source>
</evidence>
<keyword evidence="8" id="KW-1185">Reference proteome</keyword>
<organism evidence="7 8">
    <name type="scientific">Algimonas arctica</name>
    <dbReference type="NCBI Taxonomy" id="1479486"/>
    <lineage>
        <taxon>Bacteria</taxon>
        <taxon>Pseudomonadati</taxon>
        <taxon>Pseudomonadota</taxon>
        <taxon>Alphaproteobacteria</taxon>
        <taxon>Maricaulales</taxon>
        <taxon>Robiginitomaculaceae</taxon>
        <taxon>Algimonas</taxon>
    </lineage>
</organism>
<dbReference type="InterPro" id="IPR019500">
    <property type="entry name" value="Pep_S46"/>
</dbReference>
<evidence type="ECO:0000256" key="4">
    <source>
        <dbReference type="ARBA" id="ARBA00022729"/>
    </source>
</evidence>
<dbReference type="SUPFAM" id="SSF50494">
    <property type="entry name" value="Trypsin-like serine proteases"/>
    <property type="match status" value="1"/>
</dbReference>
<comment type="similarity">
    <text evidence="1 6">Belongs to the peptidase S46 family.</text>
</comment>
<reference evidence="7" key="1">
    <citation type="journal article" date="2014" name="Int. J. Syst. Evol. Microbiol.">
        <title>Complete genome sequence of Corynebacterium casei LMG S-19264T (=DSM 44701T), isolated from a smear-ripened cheese.</title>
        <authorList>
            <consortium name="US DOE Joint Genome Institute (JGI-PGF)"/>
            <person name="Walter F."/>
            <person name="Albersmeier A."/>
            <person name="Kalinowski J."/>
            <person name="Ruckert C."/>
        </authorList>
    </citation>
    <scope>NUCLEOTIDE SEQUENCE</scope>
    <source>
        <strain evidence="7">KCTC 32513</strain>
    </source>
</reference>
<comment type="function">
    <text evidence="6">Catalyzes the removal of dipeptides from the N-terminus of oligopeptides.</text>
</comment>
<evidence type="ECO:0000256" key="2">
    <source>
        <dbReference type="ARBA" id="ARBA00022438"/>
    </source>
</evidence>